<protein>
    <submittedName>
        <fullName evidence="3">DNA-binding protein</fullName>
    </submittedName>
</protein>
<dbReference type="EMBL" id="BLAE01000086">
    <property type="protein sequence ID" value="GES15909.1"/>
    <property type="molecule type" value="Genomic_DNA"/>
</dbReference>
<dbReference type="Gene3D" id="6.10.30.10">
    <property type="match status" value="1"/>
</dbReference>
<dbReference type="PANTHER" id="PTHR34075:SF5">
    <property type="entry name" value="BLR3430 PROTEIN"/>
    <property type="match status" value="1"/>
</dbReference>
<dbReference type="Proteomes" id="UP000331127">
    <property type="component" value="Unassembled WGS sequence"/>
</dbReference>
<dbReference type="Pfam" id="PF12172">
    <property type="entry name" value="zf-ChsH2"/>
    <property type="match status" value="1"/>
</dbReference>
<dbReference type="AlphaFoldDB" id="A0A5M3X6X7"/>
<feature type="domain" description="ChsH2 rubredoxin-like zinc ribbon" evidence="2">
    <location>
        <begin position="28"/>
        <end position="63"/>
    </location>
</feature>
<dbReference type="InterPro" id="IPR022002">
    <property type="entry name" value="ChsH2_Znr"/>
</dbReference>
<dbReference type="Pfam" id="PF01796">
    <property type="entry name" value="OB_ChsH2_C"/>
    <property type="match status" value="1"/>
</dbReference>
<evidence type="ECO:0000313" key="3">
    <source>
        <dbReference type="EMBL" id="GES15909.1"/>
    </source>
</evidence>
<evidence type="ECO:0000259" key="1">
    <source>
        <dbReference type="Pfam" id="PF01796"/>
    </source>
</evidence>
<evidence type="ECO:0000313" key="4">
    <source>
        <dbReference type="Proteomes" id="UP000331127"/>
    </source>
</evidence>
<sequence>MIPIHDSSMAVSVGAARAQPTPTTEPFWSAARDGRLDIQRCDSCATVVFYPRVSCVGCGARELTWVTASGRATLSSFVIVHLPAPGFEDAVPYVLAIVRLVEGPSMMTNIVGVEPRPENLRVDMELEVRFEQRAGRVLPVFAPAGGVH</sequence>
<accession>A0A5M3X6X7</accession>
<dbReference type="SUPFAM" id="SSF50249">
    <property type="entry name" value="Nucleic acid-binding proteins"/>
    <property type="match status" value="1"/>
</dbReference>
<comment type="caution">
    <text evidence="3">The sequence shown here is derived from an EMBL/GenBank/DDBJ whole genome shotgun (WGS) entry which is preliminary data.</text>
</comment>
<name>A0A5M3X6X7_9ACTN</name>
<dbReference type="GO" id="GO:0003677">
    <property type="term" value="F:DNA binding"/>
    <property type="evidence" value="ECO:0007669"/>
    <property type="project" value="UniProtKB-KW"/>
</dbReference>
<dbReference type="InterPro" id="IPR002878">
    <property type="entry name" value="ChsH2_C"/>
</dbReference>
<reference evidence="3 4" key="1">
    <citation type="submission" date="2019-10" db="EMBL/GenBank/DDBJ databases">
        <title>Whole genome shotgun sequence of Acrocarpospora macrocephala NBRC 16266.</title>
        <authorList>
            <person name="Ichikawa N."/>
            <person name="Kimura A."/>
            <person name="Kitahashi Y."/>
            <person name="Komaki H."/>
            <person name="Oguchi A."/>
        </authorList>
    </citation>
    <scope>NUCLEOTIDE SEQUENCE [LARGE SCALE GENOMIC DNA]</scope>
    <source>
        <strain evidence="3 4">NBRC 16266</strain>
    </source>
</reference>
<gene>
    <name evidence="3" type="ORF">Amac_095070</name>
</gene>
<keyword evidence="4" id="KW-1185">Reference proteome</keyword>
<dbReference type="PANTHER" id="PTHR34075">
    <property type="entry name" value="BLR3430 PROTEIN"/>
    <property type="match status" value="1"/>
</dbReference>
<proteinExistence type="predicted"/>
<feature type="domain" description="ChsH2 C-terminal OB-fold" evidence="1">
    <location>
        <begin position="65"/>
        <end position="131"/>
    </location>
</feature>
<dbReference type="InterPro" id="IPR052513">
    <property type="entry name" value="Thioester_dehydratase-like"/>
</dbReference>
<dbReference type="InterPro" id="IPR012340">
    <property type="entry name" value="NA-bd_OB-fold"/>
</dbReference>
<evidence type="ECO:0000259" key="2">
    <source>
        <dbReference type="Pfam" id="PF12172"/>
    </source>
</evidence>
<keyword evidence="3" id="KW-0238">DNA-binding</keyword>
<organism evidence="3 4">
    <name type="scientific">Acrocarpospora macrocephala</name>
    <dbReference type="NCBI Taxonomy" id="150177"/>
    <lineage>
        <taxon>Bacteria</taxon>
        <taxon>Bacillati</taxon>
        <taxon>Actinomycetota</taxon>
        <taxon>Actinomycetes</taxon>
        <taxon>Streptosporangiales</taxon>
        <taxon>Streptosporangiaceae</taxon>
        <taxon>Acrocarpospora</taxon>
    </lineage>
</organism>